<dbReference type="Proteomes" id="UP000435112">
    <property type="component" value="Unassembled WGS sequence"/>
</dbReference>
<evidence type="ECO:0000313" key="4">
    <source>
        <dbReference type="Proteomes" id="UP000429607"/>
    </source>
</evidence>
<reference evidence="4 6" key="1">
    <citation type="submission" date="2018-09" db="EMBL/GenBank/DDBJ databases">
        <title>Genomic investigation of the strawberry pathogen Phytophthora fragariae indicates pathogenicity is determined by transcriptional variation in three key races.</title>
        <authorList>
            <person name="Adams T.M."/>
            <person name="Armitage A.D."/>
            <person name="Sobczyk M.K."/>
            <person name="Bates H.J."/>
            <person name="Dunwell J.M."/>
            <person name="Nellist C.F."/>
            <person name="Harrison R.J."/>
        </authorList>
    </citation>
    <scope>NUCLEOTIDE SEQUENCE [LARGE SCALE GENOMIC DNA]</scope>
    <source>
        <strain evidence="2 4">SCRP249</strain>
        <strain evidence="1 6">SCRP324</strain>
        <strain evidence="3 5">SCRP333</strain>
    </source>
</reference>
<dbReference type="AlphaFoldDB" id="A0A6A3N1V9"/>
<dbReference type="Proteomes" id="UP000429607">
    <property type="component" value="Unassembled WGS sequence"/>
</dbReference>
<evidence type="ECO:0000313" key="6">
    <source>
        <dbReference type="Proteomes" id="UP000435112"/>
    </source>
</evidence>
<dbReference type="EMBL" id="QXFV01000349">
    <property type="protein sequence ID" value="KAE9040284.1"/>
    <property type="molecule type" value="Genomic_DNA"/>
</dbReference>
<accession>A0A6A3N1V9</accession>
<name>A0A6A3N1V9_9STRA</name>
<sequence length="83" mass="9397">MATANEGWNYIGRKTRDLVAACLGIAHSTVTTVMNEYNANHETNFEPTPTQRGQQRTYDPAELELVIRSYIDTQNRLLQPVSD</sequence>
<evidence type="ECO:0000313" key="5">
    <source>
        <dbReference type="Proteomes" id="UP000434957"/>
    </source>
</evidence>
<dbReference type="EMBL" id="QXFT01000362">
    <property type="protein sequence ID" value="KAE9346116.1"/>
    <property type="molecule type" value="Genomic_DNA"/>
</dbReference>
<dbReference type="OrthoDB" id="10316951at2759"/>
<keyword evidence="5" id="KW-1185">Reference proteome</keyword>
<evidence type="ECO:0000313" key="3">
    <source>
        <dbReference type="EMBL" id="KAE9346116.1"/>
    </source>
</evidence>
<dbReference type="EMBL" id="QXFU01000363">
    <property type="protein sequence ID" value="KAE9035502.1"/>
    <property type="molecule type" value="Genomic_DNA"/>
</dbReference>
<organism evidence="1 6">
    <name type="scientific">Phytophthora rubi</name>
    <dbReference type="NCBI Taxonomy" id="129364"/>
    <lineage>
        <taxon>Eukaryota</taxon>
        <taxon>Sar</taxon>
        <taxon>Stramenopiles</taxon>
        <taxon>Oomycota</taxon>
        <taxon>Peronosporomycetes</taxon>
        <taxon>Peronosporales</taxon>
        <taxon>Peronosporaceae</taxon>
        <taxon>Phytophthora</taxon>
    </lineage>
</organism>
<evidence type="ECO:0000313" key="2">
    <source>
        <dbReference type="EMBL" id="KAE9040284.1"/>
    </source>
</evidence>
<gene>
    <name evidence="2" type="ORF">PR001_g7146</name>
    <name evidence="1" type="ORF">PR002_g7548</name>
    <name evidence="3" type="ORF">PR003_g7600</name>
</gene>
<proteinExistence type="predicted"/>
<evidence type="ECO:0000313" key="1">
    <source>
        <dbReference type="EMBL" id="KAE9035502.1"/>
    </source>
</evidence>
<comment type="caution">
    <text evidence="1">The sequence shown here is derived from an EMBL/GenBank/DDBJ whole genome shotgun (WGS) entry which is preliminary data.</text>
</comment>
<protein>
    <submittedName>
        <fullName evidence="1">Uncharacterized protein</fullName>
    </submittedName>
</protein>
<dbReference type="Proteomes" id="UP000434957">
    <property type="component" value="Unassembled WGS sequence"/>
</dbReference>